<feature type="transmembrane region" description="Helical" evidence="2">
    <location>
        <begin position="55"/>
        <end position="77"/>
    </location>
</feature>
<feature type="transmembrane region" description="Helical" evidence="2">
    <location>
        <begin position="83"/>
        <end position="100"/>
    </location>
</feature>
<reference evidence="4 5" key="1">
    <citation type="submission" date="2020-08" db="EMBL/GenBank/DDBJ databases">
        <title>A Genomic Blueprint of the Chicken Gut Microbiome.</title>
        <authorList>
            <person name="Gilroy R."/>
            <person name="Ravi A."/>
            <person name="Getino M."/>
            <person name="Pursley I."/>
            <person name="Horton D.L."/>
            <person name="Alikhan N.-F."/>
            <person name="Baker D."/>
            <person name="Gharbi K."/>
            <person name="Hall N."/>
            <person name="Watson M."/>
            <person name="Adriaenssens E.M."/>
            <person name="Foster-Nyarko E."/>
            <person name="Jarju S."/>
            <person name="Secka A."/>
            <person name="Antonio M."/>
            <person name="Oren A."/>
            <person name="Chaudhuri R."/>
            <person name="La Ragione R.M."/>
            <person name="Hildebrand F."/>
            <person name="Pallen M.J."/>
        </authorList>
    </citation>
    <scope>NUCLEOTIDE SEQUENCE [LARGE SCALE GENOMIC DNA]</scope>
    <source>
        <strain evidence="4 5">Re57</strain>
    </source>
</reference>
<dbReference type="PANTHER" id="PTHR34473">
    <property type="entry name" value="UPF0699 TRANSMEMBRANE PROTEIN YDBS"/>
    <property type="match status" value="1"/>
</dbReference>
<dbReference type="Pfam" id="PF03703">
    <property type="entry name" value="bPH_2"/>
    <property type="match status" value="1"/>
</dbReference>
<keyword evidence="2" id="KW-0472">Membrane</keyword>
<organism evidence="4 5">
    <name type="scientific">Brevibacterium gallinarum</name>
    <dbReference type="NCBI Taxonomy" id="2762220"/>
    <lineage>
        <taxon>Bacteria</taxon>
        <taxon>Bacillati</taxon>
        <taxon>Actinomycetota</taxon>
        <taxon>Actinomycetes</taxon>
        <taxon>Micrococcales</taxon>
        <taxon>Brevibacteriaceae</taxon>
        <taxon>Brevibacterium</taxon>
    </lineage>
</organism>
<accession>A0ABR8WU28</accession>
<name>A0ABR8WU28_9MICO</name>
<dbReference type="InterPro" id="IPR005182">
    <property type="entry name" value="YdbS-like_PH"/>
</dbReference>
<feature type="region of interest" description="Disordered" evidence="1">
    <location>
        <begin position="1"/>
        <end position="38"/>
    </location>
</feature>
<evidence type="ECO:0000313" key="5">
    <source>
        <dbReference type="Proteomes" id="UP000651517"/>
    </source>
</evidence>
<comment type="caution">
    <text evidence="4">The sequence shown here is derived from an EMBL/GenBank/DDBJ whole genome shotgun (WGS) entry which is preliminary data.</text>
</comment>
<evidence type="ECO:0000256" key="2">
    <source>
        <dbReference type="SAM" id="Phobius"/>
    </source>
</evidence>
<evidence type="ECO:0000259" key="3">
    <source>
        <dbReference type="Pfam" id="PF03703"/>
    </source>
</evidence>
<keyword evidence="5" id="KW-1185">Reference proteome</keyword>
<feature type="compositionally biased region" description="Low complexity" evidence="1">
    <location>
        <begin position="22"/>
        <end position="31"/>
    </location>
</feature>
<proteinExistence type="predicted"/>
<dbReference type="Proteomes" id="UP000651517">
    <property type="component" value="Unassembled WGS sequence"/>
</dbReference>
<feature type="compositionally biased region" description="Pro residues" evidence="1">
    <location>
        <begin position="1"/>
        <end position="21"/>
    </location>
</feature>
<dbReference type="RefSeq" id="WP_191726029.1">
    <property type="nucleotide sequence ID" value="NZ_JACSPY010000005.1"/>
</dbReference>
<dbReference type="EMBL" id="JACSPY010000005">
    <property type="protein sequence ID" value="MBD8020585.1"/>
    <property type="molecule type" value="Genomic_DNA"/>
</dbReference>
<evidence type="ECO:0000313" key="4">
    <source>
        <dbReference type="EMBL" id="MBD8020585.1"/>
    </source>
</evidence>
<keyword evidence="2" id="KW-1133">Transmembrane helix</keyword>
<protein>
    <submittedName>
        <fullName evidence="4">PH domain-containing protein</fullName>
    </submittedName>
</protein>
<gene>
    <name evidence="4" type="ORF">H9634_07315</name>
</gene>
<sequence>MSTPAPPPQPPRQPEPQPQREPQPQQRAAQPGPLPPPEAGVAFQPVDRRYAYARLLTESTFLLVALIVVLVVGILFWKPLLWIGLPVIAAWAIFAVWLIFRQTRALGYAERASDLLVRHGIMFHTTSVVPYGRLQYVEVSSGPIERMFGLAGVELHTASASTDATIPGLPRAEAERLRDELATRGESQLAGL</sequence>
<feature type="domain" description="YdbS-like PH" evidence="3">
    <location>
        <begin position="104"/>
        <end position="181"/>
    </location>
</feature>
<evidence type="ECO:0000256" key="1">
    <source>
        <dbReference type="SAM" id="MobiDB-lite"/>
    </source>
</evidence>
<dbReference type="PANTHER" id="PTHR34473:SF3">
    <property type="entry name" value="TRANSMEMBRANE PROTEIN-RELATED"/>
    <property type="match status" value="1"/>
</dbReference>
<keyword evidence="2" id="KW-0812">Transmembrane</keyword>